<sequence>MSRIIFGIHPVQEALRSGQTFDCLYIAQSKKGKVMSEIVSLAKSCHIDVRFEPWERLTKKAGGSPKHQGVLGVLQSFSYTPFDELLSDSLQRDAPPFFLLLDGIQDPHNLGAILRSAECAGVHGVIIPKRKAAEVTPTVVKVSAGATAYIPVCRVTNMTATIEALQRHHIWVIGTSDAAKQSYTTVDYTMPLAFVIGNEEKGIRRLVAEKCDLVVSIPLYGKISSLNASVSSALMLFEVRRQRSL</sequence>
<organism evidence="5 6">
    <name type="scientific">candidate division KSB3 bacterium</name>
    <dbReference type="NCBI Taxonomy" id="2044937"/>
    <lineage>
        <taxon>Bacteria</taxon>
        <taxon>candidate division KSB3</taxon>
    </lineage>
</organism>
<dbReference type="PANTHER" id="PTHR46429">
    <property type="entry name" value="23S RRNA (GUANOSINE-2'-O-)-METHYLTRANSFERASE RLMB"/>
    <property type="match status" value="1"/>
</dbReference>
<dbReference type="PANTHER" id="PTHR46429:SF1">
    <property type="entry name" value="23S RRNA (GUANOSINE-2'-O-)-METHYLTRANSFERASE RLMB"/>
    <property type="match status" value="1"/>
</dbReference>
<gene>
    <name evidence="5" type="ORF">CSA56_12370</name>
</gene>
<dbReference type="SMART" id="SM00967">
    <property type="entry name" value="SpoU_sub_bind"/>
    <property type="match status" value="1"/>
</dbReference>
<feature type="domain" description="RNA 2-O ribose methyltransferase substrate binding" evidence="4">
    <location>
        <begin position="4"/>
        <end position="80"/>
    </location>
</feature>
<dbReference type="GO" id="GO:0005829">
    <property type="term" value="C:cytosol"/>
    <property type="evidence" value="ECO:0007669"/>
    <property type="project" value="TreeGrafter"/>
</dbReference>
<evidence type="ECO:0000259" key="4">
    <source>
        <dbReference type="SMART" id="SM00967"/>
    </source>
</evidence>
<dbReference type="GO" id="GO:0032259">
    <property type="term" value="P:methylation"/>
    <property type="evidence" value="ECO:0007669"/>
    <property type="project" value="UniProtKB-KW"/>
</dbReference>
<dbReference type="SUPFAM" id="SSF55315">
    <property type="entry name" value="L30e-like"/>
    <property type="match status" value="1"/>
</dbReference>
<comment type="similarity">
    <text evidence="1">Belongs to the class IV-like SAM-binding methyltransferase superfamily. RNA methyltransferase TrmH family.</text>
</comment>
<accession>A0A2G6KD06</accession>
<dbReference type="GO" id="GO:0003723">
    <property type="term" value="F:RNA binding"/>
    <property type="evidence" value="ECO:0007669"/>
    <property type="project" value="InterPro"/>
</dbReference>
<dbReference type="SUPFAM" id="SSF75217">
    <property type="entry name" value="alpha/beta knot"/>
    <property type="match status" value="1"/>
</dbReference>
<evidence type="ECO:0000256" key="1">
    <source>
        <dbReference type="ARBA" id="ARBA00007228"/>
    </source>
</evidence>
<evidence type="ECO:0000313" key="6">
    <source>
        <dbReference type="Proteomes" id="UP000230821"/>
    </source>
</evidence>
<dbReference type="CDD" id="cd18103">
    <property type="entry name" value="SpoU-like_RlmB"/>
    <property type="match status" value="1"/>
</dbReference>
<protein>
    <submittedName>
        <fullName evidence="5">23S rRNA (Guanosine(2251)-2'-O)-methyltransferase RlmB</fullName>
    </submittedName>
</protein>
<dbReference type="Gene3D" id="3.40.1280.10">
    <property type="match status" value="1"/>
</dbReference>
<evidence type="ECO:0000256" key="3">
    <source>
        <dbReference type="ARBA" id="ARBA00022679"/>
    </source>
</evidence>
<dbReference type="GO" id="GO:0008173">
    <property type="term" value="F:RNA methyltransferase activity"/>
    <property type="evidence" value="ECO:0007669"/>
    <property type="project" value="InterPro"/>
</dbReference>
<dbReference type="Pfam" id="PF08032">
    <property type="entry name" value="SpoU_sub_bind"/>
    <property type="match status" value="1"/>
</dbReference>
<dbReference type="InterPro" id="IPR029028">
    <property type="entry name" value="Alpha/beta_knot_MTases"/>
</dbReference>
<dbReference type="Gene3D" id="3.30.1330.30">
    <property type="match status" value="1"/>
</dbReference>
<dbReference type="InterPro" id="IPR001537">
    <property type="entry name" value="SpoU_MeTrfase"/>
</dbReference>
<evidence type="ECO:0000313" key="5">
    <source>
        <dbReference type="EMBL" id="PIE33260.1"/>
    </source>
</evidence>
<dbReference type="Proteomes" id="UP000230821">
    <property type="component" value="Unassembled WGS sequence"/>
</dbReference>
<keyword evidence="2 5" id="KW-0489">Methyltransferase</keyword>
<reference evidence="5 6" key="1">
    <citation type="submission" date="2017-10" db="EMBL/GenBank/DDBJ databases">
        <title>Novel microbial diversity and functional potential in the marine mammal oral microbiome.</title>
        <authorList>
            <person name="Dudek N.K."/>
            <person name="Sun C.L."/>
            <person name="Burstein D."/>
            <person name="Kantor R.S."/>
            <person name="Aliaga Goltsman D.S."/>
            <person name="Bik E.M."/>
            <person name="Thomas B.C."/>
            <person name="Banfield J.F."/>
            <person name="Relman D.A."/>
        </authorList>
    </citation>
    <scope>NUCLEOTIDE SEQUENCE [LARGE SCALE GENOMIC DNA]</scope>
    <source>
        <strain evidence="5">DOLJORAL78_47_16</strain>
    </source>
</reference>
<name>A0A2G6KD06_9BACT</name>
<dbReference type="InterPro" id="IPR013123">
    <property type="entry name" value="SpoU_subst-bd"/>
</dbReference>
<dbReference type="InterPro" id="IPR029064">
    <property type="entry name" value="Ribosomal_eL30-like_sf"/>
</dbReference>
<dbReference type="AlphaFoldDB" id="A0A2G6KD06"/>
<dbReference type="InterPro" id="IPR004441">
    <property type="entry name" value="rRNA_MeTrfase_TrmH"/>
</dbReference>
<evidence type="ECO:0000256" key="2">
    <source>
        <dbReference type="ARBA" id="ARBA00022603"/>
    </source>
</evidence>
<comment type="caution">
    <text evidence="5">The sequence shown here is derived from an EMBL/GenBank/DDBJ whole genome shotgun (WGS) entry which is preliminary data.</text>
</comment>
<dbReference type="NCBIfam" id="TIGR00186">
    <property type="entry name" value="rRNA_methyl_3"/>
    <property type="match status" value="1"/>
</dbReference>
<dbReference type="GO" id="GO:0006396">
    <property type="term" value="P:RNA processing"/>
    <property type="evidence" value="ECO:0007669"/>
    <property type="project" value="InterPro"/>
</dbReference>
<dbReference type="InterPro" id="IPR029026">
    <property type="entry name" value="tRNA_m1G_MTases_N"/>
</dbReference>
<keyword evidence="3 5" id="KW-0808">Transferase</keyword>
<proteinExistence type="inferred from homology"/>
<dbReference type="Pfam" id="PF00588">
    <property type="entry name" value="SpoU_methylase"/>
    <property type="match status" value="1"/>
</dbReference>
<dbReference type="EMBL" id="PDSK01000101">
    <property type="protein sequence ID" value="PIE33260.1"/>
    <property type="molecule type" value="Genomic_DNA"/>
</dbReference>
<dbReference type="FunFam" id="3.40.1280.10:FF:000008">
    <property type="entry name" value="Group 3 RNA methyltransferase TrmH"/>
    <property type="match status" value="1"/>
</dbReference>